<feature type="domain" description="Nudix hydrolase" evidence="1">
    <location>
        <begin position="36"/>
        <end position="160"/>
    </location>
</feature>
<comment type="caution">
    <text evidence="2">The sequence shown here is derived from an EMBL/GenBank/DDBJ whole genome shotgun (WGS) entry which is preliminary data.</text>
</comment>
<gene>
    <name evidence="2" type="ORF">KDA27_03760</name>
</gene>
<dbReference type="EMBL" id="JAGQHS010000011">
    <property type="protein sequence ID" value="MCA9754894.1"/>
    <property type="molecule type" value="Genomic_DNA"/>
</dbReference>
<dbReference type="GO" id="GO:0016787">
    <property type="term" value="F:hydrolase activity"/>
    <property type="evidence" value="ECO:0007669"/>
    <property type="project" value="UniProtKB-KW"/>
</dbReference>
<dbReference type="InterPro" id="IPR029401">
    <property type="entry name" value="Nudix_N"/>
</dbReference>
<keyword evidence="2" id="KW-0378">Hydrolase</keyword>
<dbReference type="Proteomes" id="UP000739538">
    <property type="component" value="Unassembled WGS sequence"/>
</dbReference>
<evidence type="ECO:0000313" key="2">
    <source>
        <dbReference type="EMBL" id="MCA9754894.1"/>
    </source>
</evidence>
<dbReference type="InterPro" id="IPR015797">
    <property type="entry name" value="NUDIX_hydrolase-like_dom_sf"/>
</dbReference>
<reference evidence="2" key="2">
    <citation type="journal article" date="2021" name="Microbiome">
        <title>Successional dynamics and alternative stable states in a saline activated sludge microbial community over 9 years.</title>
        <authorList>
            <person name="Wang Y."/>
            <person name="Ye J."/>
            <person name="Ju F."/>
            <person name="Liu L."/>
            <person name="Boyd J.A."/>
            <person name="Deng Y."/>
            <person name="Parks D.H."/>
            <person name="Jiang X."/>
            <person name="Yin X."/>
            <person name="Woodcroft B.J."/>
            <person name="Tyson G.W."/>
            <person name="Hugenholtz P."/>
            <person name="Polz M.F."/>
            <person name="Zhang T."/>
        </authorList>
    </citation>
    <scope>NUCLEOTIDE SEQUENCE</scope>
    <source>
        <strain evidence="2">HKST-UBA02</strain>
    </source>
</reference>
<name>A0A956SCZ2_UNCEI</name>
<dbReference type="InterPro" id="IPR000086">
    <property type="entry name" value="NUDIX_hydrolase_dom"/>
</dbReference>
<dbReference type="PROSITE" id="PS51462">
    <property type="entry name" value="NUDIX"/>
    <property type="match status" value="1"/>
</dbReference>
<dbReference type="Pfam" id="PF00293">
    <property type="entry name" value="NUDIX"/>
    <property type="match status" value="1"/>
</dbReference>
<dbReference type="Gene3D" id="2.20.70.10">
    <property type="match status" value="1"/>
</dbReference>
<organism evidence="2 3">
    <name type="scientific">Eiseniibacteriota bacterium</name>
    <dbReference type="NCBI Taxonomy" id="2212470"/>
    <lineage>
        <taxon>Bacteria</taxon>
        <taxon>Candidatus Eiseniibacteriota</taxon>
    </lineage>
</organism>
<dbReference type="SUPFAM" id="SSF55811">
    <property type="entry name" value="Nudix"/>
    <property type="match status" value="1"/>
</dbReference>
<dbReference type="PANTHER" id="PTHR43222:SF2">
    <property type="entry name" value="NUDIX HYDROLASE 23, CHLOROPLASTIC"/>
    <property type="match status" value="1"/>
</dbReference>
<proteinExistence type="predicted"/>
<dbReference type="CDD" id="cd04511">
    <property type="entry name" value="NUDIX_Hydrolase"/>
    <property type="match status" value="1"/>
</dbReference>
<dbReference type="AlphaFoldDB" id="A0A956SCZ2"/>
<evidence type="ECO:0000259" key="1">
    <source>
        <dbReference type="PROSITE" id="PS51462"/>
    </source>
</evidence>
<sequence length="187" mass="21495">MNFCSRCGKPVQLLVPEGDDRKRHVCSVCGHIHYQNPHIITGCLPRASDGRILLCRRAIEPRLGYWTLPSGFMENGETLEEGALRETWEEASARCRIVRMFVSFSLAHVSQIYFLFLADMESDTFSTTPESSEVALFREEEIPWNELAFRPVEFALRQYFDPAHAEYEGVHRGEFRRVPGDPWLLGS</sequence>
<protein>
    <submittedName>
        <fullName evidence="2">NUDIX hydrolase</fullName>
    </submittedName>
</protein>
<accession>A0A956SCZ2</accession>
<dbReference type="PANTHER" id="PTHR43222">
    <property type="entry name" value="NUDIX HYDROLASE 23"/>
    <property type="match status" value="1"/>
</dbReference>
<dbReference type="Pfam" id="PF14803">
    <property type="entry name" value="Zn_ribbon_Nudix"/>
    <property type="match status" value="1"/>
</dbReference>
<dbReference type="Gene3D" id="3.90.79.10">
    <property type="entry name" value="Nucleoside Triphosphate Pyrophosphohydrolase"/>
    <property type="match status" value="1"/>
</dbReference>
<evidence type="ECO:0000313" key="3">
    <source>
        <dbReference type="Proteomes" id="UP000739538"/>
    </source>
</evidence>
<reference evidence="2" key="1">
    <citation type="submission" date="2020-04" db="EMBL/GenBank/DDBJ databases">
        <authorList>
            <person name="Zhang T."/>
        </authorList>
    </citation>
    <scope>NUCLEOTIDE SEQUENCE</scope>
    <source>
        <strain evidence="2">HKST-UBA02</strain>
    </source>
</reference>